<dbReference type="NCBIfam" id="TIGR01845">
    <property type="entry name" value="outer_NodT"/>
    <property type="match status" value="1"/>
</dbReference>
<evidence type="ECO:0000256" key="3">
    <source>
        <dbReference type="SAM" id="Coils"/>
    </source>
</evidence>
<comment type="similarity">
    <text evidence="1 2">Belongs to the outer membrane factor (OMF) (TC 1.B.17) family.</text>
</comment>
<dbReference type="STRING" id="289377.HL41_01775"/>
<sequence length="470" mass="52874">MKRSNLAILVLSIFLVFGCSLAPELKKPDLPLPQSIRLENGTVSLTDNWWKNFDDPYLNQLVEEALKANDDLMIAQSRVEQALAMLGNLRAQLYPYFGYQGQAERSRNSEYTGPLGGKTDYFFSLSGLVSYEIDLWGKLRNQEKAGLARLLSAKANQEALKISLIANVVSTYLNLTSTNLQLKTAEDYAEKLRETYEYRKTQFQKGLVSEIVVEQAKAEYESAKLTVETLKNQREVLKTVLSVLLGRSPKEIFEKNFLVRQDLPQPLKPPSVLPSEVLVRRPDIIAAEETLKAANFEIGVAKSAYFPSISLTGALGYKSNELSNLITHSASFWNLGLSLAGPILDFGRTKSQVELKEAQKREALYTYVKTVKTAFKEVYDALVAIETAEKKLEVQKERLASLEKVLSLSEKKFEQGLIDYLVVIDAQRNYLNAKLNLIQLQTDLLNAYVNLYKALGGGYSYKENFNFNGK</sequence>
<evidence type="ECO:0000256" key="1">
    <source>
        <dbReference type="ARBA" id="ARBA00007613"/>
    </source>
</evidence>
<proteinExistence type="inferred from homology"/>
<reference evidence="4 5" key="1">
    <citation type="journal article" date="2015" name="Genome Announc.">
        <title>Genome Sequence of a Sulfate-Reducing Thermophilic Bacterium, Thermodesulfobacterium commune DSM 2178T (Phylum Thermodesulfobacteria).</title>
        <authorList>
            <person name="Bhatnagar S."/>
            <person name="Badger J.H."/>
            <person name="Madupu R."/>
            <person name="Khouri H.M."/>
            <person name="O'Connor E.M."/>
            <person name="Robb F.T."/>
            <person name="Ward N.L."/>
            <person name="Eisen J.A."/>
        </authorList>
    </citation>
    <scope>NUCLEOTIDE SEQUENCE [LARGE SCALE GENOMIC DNA]</scope>
    <source>
        <strain evidence="4 5">DSM 2178</strain>
    </source>
</reference>
<dbReference type="PANTHER" id="PTHR30203">
    <property type="entry name" value="OUTER MEMBRANE CATION EFFLUX PROTEIN"/>
    <property type="match status" value="1"/>
</dbReference>
<dbReference type="PROSITE" id="PS51257">
    <property type="entry name" value="PROKAR_LIPOPROTEIN"/>
    <property type="match status" value="1"/>
</dbReference>
<evidence type="ECO:0000313" key="4">
    <source>
        <dbReference type="EMBL" id="AIH03649.1"/>
    </source>
</evidence>
<accession>A0A075WQR6</accession>
<comment type="subcellular location">
    <subcellularLocation>
        <location evidence="2">Cell membrane</location>
        <topology evidence="2">Lipid-anchor</topology>
    </subcellularLocation>
</comment>
<feature type="coiled-coil region" evidence="3">
    <location>
        <begin position="213"/>
        <end position="240"/>
    </location>
</feature>
<keyword evidence="2" id="KW-0472">Membrane</keyword>
<keyword evidence="2" id="KW-0564">Palmitate</keyword>
<dbReference type="KEGG" id="tcm:HL41_01775"/>
<dbReference type="InterPro" id="IPR010131">
    <property type="entry name" value="MdtP/NodT-like"/>
</dbReference>
<gene>
    <name evidence="4" type="ORF">HL41_01775</name>
</gene>
<dbReference type="PaxDb" id="289377-HL41_01775"/>
<keyword evidence="2" id="KW-0812">Transmembrane</keyword>
<feature type="coiled-coil region" evidence="3">
    <location>
        <begin position="385"/>
        <end position="412"/>
    </location>
</feature>
<dbReference type="Pfam" id="PF02321">
    <property type="entry name" value="OEP"/>
    <property type="match status" value="2"/>
</dbReference>
<dbReference type="HOGENOM" id="CLU_012817_13_1_0"/>
<dbReference type="GO" id="GO:0015562">
    <property type="term" value="F:efflux transmembrane transporter activity"/>
    <property type="evidence" value="ECO:0007669"/>
    <property type="project" value="InterPro"/>
</dbReference>
<keyword evidence="2" id="KW-0449">Lipoprotein</keyword>
<keyword evidence="3" id="KW-0175">Coiled coil</keyword>
<dbReference type="Proteomes" id="UP000028481">
    <property type="component" value="Chromosome"/>
</dbReference>
<dbReference type="Gene3D" id="1.20.1600.10">
    <property type="entry name" value="Outer membrane efflux proteins (OEP)"/>
    <property type="match status" value="1"/>
</dbReference>
<evidence type="ECO:0008006" key="6">
    <source>
        <dbReference type="Google" id="ProtNLM"/>
    </source>
</evidence>
<evidence type="ECO:0000256" key="2">
    <source>
        <dbReference type="RuleBase" id="RU362097"/>
    </source>
</evidence>
<dbReference type="InterPro" id="IPR003423">
    <property type="entry name" value="OMP_efflux"/>
</dbReference>
<name>A0A075WQR6_9BACT</name>
<dbReference type="EMBL" id="CP008796">
    <property type="protein sequence ID" value="AIH03649.1"/>
    <property type="molecule type" value="Genomic_DNA"/>
</dbReference>
<dbReference type="RefSeq" id="WP_038060034.1">
    <property type="nucleotide sequence ID" value="NZ_CP008796.1"/>
</dbReference>
<keyword evidence="2" id="KW-1134">Transmembrane beta strand</keyword>
<dbReference type="GO" id="GO:0005886">
    <property type="term" value="C:plasma membrane"/>
    <property type="evidence" value="ECO:0007669"/>
    <property type="project" value="UniProtKB-SubCell"/>
</dbReference>
<protein>
    <recommendedName>
        <fullName evidence="6">RND transporter</fullName>
    </recommendedName>
</protein>
<keyword evidence="5" id="KW-1185">Reference proteome</keyword>
<evidence type="ECO:0000313" key="5">
    <source>
        <dbReference type="Proteomes" id="UP000028481"/>
    </source>
</evidence>
<dbReference type="eggNOG" id="COG1538">
    <property type="taxonomic scope" value="Bacteria"/>
</dbReference>
<dbReference type="Gene3D" id="2.20.200.10">
    <property type="entry name" value="Outer membrane efflux proteins (OEP)"/>
    <property type="match status" value="1"/>
</dbReference>
<dbReference type="OrthoDB" id="9770517at2"/>
<dbReference type="SUPFAM" id="SSF56954">
    <property type="entry name" value="Outer membrane efflux proteins (OEP)"/>
    <property type="match status" value="1"/>
</dbReference>
<dbReference type="AlphaFoldDB" id="A0A075WQR6"/>
<organism evidence="4 5">
    <name type="scientific">Thermodesulfobacterium commune DSM 2178</name>
    <dbReference type="NCBI Taxonomy" id="289377"/>
    <lineage>
        <taxon>Bacteria</taxon>
        <taxon>Pseudomonadati</taxon>
        <taxon>Thermodesulfobacteriota</taxon>
        <taxon>Thermodesulfobacteria</taxon>
        <taxon>Thermodesulfobacteriales</taxon>
        <taxon>Thermodesulfobacteriaceae</taxon>
        <taxon>Thermodesulfobacterium</taxon>
    </lineage>
</organism>